<protein>
    <submittedName>
        <fullName evidence="1">TCB1</fullName>
    </submittedName>
</protein>
<proteinExistence type="predicted"/>
<evidence type="ECO:0000313" key="2">
    <source>
        <dbReference type="Proteomes" id="UP000192501"/>
    </source>
</evidence>
<evidence type="ECO:0000313" key="1">
    <source>
        <dbReference type="EMBL" id="ORD99058.1"/>
    </source>
</evidence>
<dbReference type="VEuPathDB" id="MicrosporidiaDB:A0H76_1477"/>
<dbReference type="EMBL" id="LTAI01000313">
    <property type="protein sequence ID" value="ORD99058.1"/>
    <property type="molecule type" value="Genomic_DNA"/>
</dbReference>
<dbReference type="Proteomes" id="UP000192501">
    <property type="component" value="Unassembled WGS sequence"/>
</dbReference>
<accession>A0A1X0QGZ5</accession>
<gene>
    <name evidence="1" type="primary">TCB1</name>
    <name evidence="1" type="ORF">A0H76_1477</name>
</gene>
<organism evidence="1 2">
    <name type="scientific">Hepatospora eriocheir</name>
    <dbReference type="NCBI Taxonomy" id="1081669"/>
    <lineage>
        <taxon>Eukaryota</taxon>
        <taxon>Fungi</taxon>
        <taxon>Fungi incertae sedis</taxon>
        <taxon>Microsporidia</taxon>
        <taxon>Hepatosporidae</taxon>
        <taxon>Hepatospora</taxon>
    </lineage>
</organism>
<comment type="caution">
    <text evidence="1">The sequence shown here is derived from an EMBL/GenBank/DDBJ whole genome shotgun (WGS) entry which is preliminary data.</text>
</comment>
<name>A0A1X0QGZ5_9MICR</name>
<dbReference type="InterPro" id="IPR036397">
    <property type="entry name" value="RNaseH_sf"/>
</dbReference>
<sequence length="117" mass="13328">MEIKSKFEKSFMITVSRSTISRLLSNFELITAKPAQKPLLRPQNIVKRKKLPKKFLGISNDTLDTIIFSDGCKFNLFTSDGIRHVRYLPGERYKFENIVGTVKHGGGNIMFWGCISS</sequence>
<dbReference type="AlphaFoldDB" id="A0A1X0QGZ5"/>
<reference evidence="1 2" key="1">
    <citation type="journal article" date="2017" name="Environ. Microbiol.">
        <title>Decay of the glycolytic pathway and adaptation to intranuclear parasitism within Enterocytozoonidae microsporidia.</title>
        <authorList>
            <person name="Wiredu Boakye D."/>
            <person name="Jaroenlak P."/>
            <person name="Prachumwat A."/>
            <person name="Williams T.A."/>
            <person name="Bateman K.S."/>
            <person name="Itsathitphaisarn O."/>
            <person name="Sritunyalucksana K."/>
            <person name="Paszkiewicz K.H."/>
            <person name="Moore K.A."/>
            <person name="Stentiford G.D."/>
            <person name="Williams B.A."/>
        </authorList>
    </citation>
    <scope>NUCLEOTIDE SEQUENCE [LARGE SCALE GENOMIC DNA]</scope>
    <source>
        <strain evidence="2">canceri</strain>
    </source>
</reference>
<dbReference type="VEuPathDB" id="MicrosporidiaDB:HERIO_2444"/>
<dbReference type="Gene3D" id="3.30.420.10">
    <property type="entry name" value="Ribonuclease H-like superfamily/Ribonuclease H"/>
    <property type="match status" value="1"/>
</dbReference>
<dbReference type="GO" id="GO:0003676">
    <property type="term" value="F:nucleic acid binding"/>
    <property type="evidence" value="ECO:0007669"/>
    <property type="project" value="InterPro"/>
</dbReference>